<name>A0A4U6QG50_9ACTN</name>
<gene>
    <name evidence="2" type="ORF">FDO65_13990</name>
</gene>
<evidence type="ECO:0000313" key="3">
    <source>
        <dbReference type="Proteomes" id="UP000306985"/>
    </source>
</evidence>
<dbReference type="Gene3D" id="3.20.20.140">
    <property type="entry name" value="Metal-dependent hydrolases"/>
    <property type="match status" value="1"/>
</dbReference>
<dbReference type="EMBL" id="SZZH01000003">
    <property type="protein sequence ID" value="TKV59006.1"/>
    <property type="molecule type" value="Genomic_DNA"/>
</dbReference>
<dbReference type="AlphaFoldDB" id="A0A4U6QG50"/>
<dbReference type="InterPro" id="IPR016195">
    <property type="entry name" value="Pol/histidinol_Pase-like"/>
</dbReference>
<evidence type="ECO:0000313" key="2">
    <source>
        <dbReference type="EMBL" id="TKV59006.1"/>
    </source>
</evidence>
<dbReference type="Proteomes" id="UP000306985">
    <property type="component" value="Unassembled WGS sequence"/>
</dbReference>
<keyword evidence="3" id="KW-1185">Reference proteome</keyword>
<feature type="region of interest" description="Disordered" evidence="1">
    <location>
        <begin position="69"/>
        <end position="91"/>
    </location>
</feature>
<dbReference type="OrthoDB" id="8279407at2"/>
<accession>A0A4U6QG50</accession>
<protein>
    <submittedName>
        <fullName evidence="2">Histidinol-phosphatase</fullName>
    </submittedName>
</protein>
<dbReference type="SUPFAM" id="SSF89550">
    <property type="entry name" value="PHP domain-like"/>
    <property type="match status" value="1"/>
</dbReference>
<sequence length="266" mass="28104">MRWAGPAGDHHVHSSFSDDAVSTLAENVAAAEAVGLTAIRLVEHIRESSTWMPDYLVAMAALRSTSGLARLDEDDPGGGQRDTDHGGPLRVGTGVETKIMDVTGRLDLPPDLPRGPDGFGRILIADHQFPGPDGPWSPQRVLAERAAGLRSEDVMDTLVSAMIRATARVTGGQLAHPFSLLPKIGLSEADLRDDHLRALASACAANGTVVEVNEKWACPGPRVLRTLADAGVVVVASTDSHRAAGVGRYRRILDMTGPSPPVTPAR</sequence>
<organism evidence="2 3">
    <name type="scientific">Nakamurella flava</name>
    <dbReference type="NCBI Taxonomy" id="2576308"/>
    <lineage>
        <taxon>Bacteria</taxon>
        <taxon>Bacillati</taxon>
        <taxon>Actinomycetota</taxon>
        <taxon>Actinomycetes</taxon>
        <taxon>Nakamurellales</taxon>
        <taxon>Nakamurellaceae</taxon>
        <taxon>Nakamurella</taxon>
    </lineage>
</organism>
<comment type="caution">
    <text evidence="2">The sequence shown here is derived from an EMBL/GenBank/DDBJ whole genome shotgun (WGS) entry which is preliminary data.</text>
</comment>
<evidence type="ECO:0000256" key="1">
    <source>
        <dbReference type="SAM" id="MobiDB-lite"/>
    </source>
</evidence>
<reference evidence="2 3" key="1">
    <citation type="submission" date="2019-05" db="EMBL/GenBank/DDBJ databases">
        <title>Nakamurella sp. N5BH11, whole genome shotgun sequence.</title>
        <authorList>
            <person name="Tuo L."/>
        </authorList>
    </citation>
    <scope>NUCLEOTIDE SEQUENCE [LARGE SCALE GENOMIC DNA]</scope>
    <source>
        <strain evidence="2 3">N5BH11</strain>
    </source>
</reference>
<proteinExistence type="predicted"/>